<feature type="domain" description="Integrase catalytic" evidence="8">
    <location>
        <begin position="255"/>
        <end position="424"/>
    </location>
</feature>
<evidence type="ECO:0000256" key="6">
    <source>
        <dbReference type="ARBA" id="ARBA00022918"/>
    </source>
</evidence>
<dbReference type="Gene3D" id="3.30.420.10">
    <property type="entry name" value="Ribonuclease H-like superfamily/Ribonuclease H"/>
    <property type="match status" value="2"/>
</dbReference>
<dbReference type="GO" id="GO:0003964">
    <property type="term" value="F:RNA-directed DNA polymerase activity"/>
    <property type="evidence" value="ECO:0007669"/>
    <property type="project" value="UniProtKB-KW"/>
</dbReference>
<name>A0A2B4RH59_STYPI</name>
<evidence type="ECO:0000313" key="9">
    <source>
        <dbReference type="EMBL" id="PFX17714.1"/>
    </source>
</evidence>
<dbReference type="EMBL" id="LSMT01000453">
    <property type="protein sequence ID" value="PFX17714.1"/>
    <property type="molecule type" value="Genomic_DNA"/>
</dbReference>
<keyword evidence="1" id="KW-0808">Transferase</keyword>
<dbReference type="PANTHER" id="PTHR37984:SF10">
    <property type="entry name" value="RIBONUCLEASE H"/>
    <property type="match status" value="1"/>
</dbReference>
<dbReference type="GO" id="GO:0003676">
    <property type="term" value="F:nucleic acid binding"/>
    <property type="evidence" value="ECO:0007669"/>
    <property type="project" value="InterPro"/>
</dbReference>
<dbReference type="STRING" id="50429.A0A2B4RH59"/>
<dbReference type="InterPro" id="IPR050951">
    <property type="entry name" value="Retrovirus_Pol_polyprotein"/>
</dbReference>
<accession>A0A2B4RH59</accession>
<keyword evidence="6" id="KW-0695">RNA-directed DNA polymerase</keyword>
<dbReference type="SUPFAM" id="SSF53098">
    <property type="entry name" value="Ribonuclease H-like"/>
    <property type="match status" value="2"/>
</dbReference>
<organism evidence="9 10">
    <name type="scientific">Stylophora pistillata</name>
    <name type="common">Smooth cauliflower coral</name>
    <dbReference type="NCBI Taxonomy" id="50429"/>
    <lineage>
        <taxon>Eukaryota</taxon>
        <taxon>Metazoa</taxon>
        <taxon>Cnidaria</taxon>
        <taxon>Anthozoa</taxon>
        <taxon>Hexacorallia</taxon>
        <taxon>Scleractinia</taxon>
        <taxon>Astrocoeniina</taxon>
        <taxon>Pocilloporidae</taxon>
        <taxon>Stylophora</taxon>
    </lineage>
</organism>
<feature type="domain" description="Integrase catalytic" evidence="8">
    <location>
        <begin position="155"/>
        <end position="268"/>
    </location>
</feature>
<dbReference type="AlphaFoldDB" id="A0A2B4RH59"/>
<keyword evidence="4" id="KW-0255">Endonuclease</keyword>
<evidence type="ECO:0000313" key="10">
    <source>
        <dbReference type="Proteomes" id="UP000225706"/>
    </source>
</evidence>
<gene>
    <name evidence="9" type="primary">K02A2.6</name>
    <name evidence="9" type="ORF">AWC38_SpisGene17951</name>
</gene>
<keyword evidence="3" id="KW-0540">Nuclease</keyword>
<keyword evidence="5" id="KW-0378">Hydrolase</keyword>
<feature type="region of interest" description="Disordered" evidence="7">
    <location>
        <begin position="553"/>
        <end position="575"/>
    </location>
</feature>
<keyword evidence="2" id="KW-0548">Nucleotidyltransferase</keyword>
<evidence type="ECO:0000256" key="4">
    <source>
        <dbReference type="ARBA" id="ARBA00022759"/>
    </source>
</evidence>
<reference evidence="10" key="1">
    <citation type="journal article" date="2017" name="bioRxiv">
        <title>Comparative analysis of the genomes of Stylophora pistillata and Acropora digitifera provides evidence for extensive differences between species of corals.</title>
        <authorList>
            <person name="Voolstra C.R."/>
            <person name="Li Y."/>
            <person name="Liew Y.J."/>
            <person name="Baumgarten S."/>
            <person name="Zoccola D."/>
            <person name="Flot J.-F."/>
            <person name="Tambutte S."/>
            <person name="Allemand D."/>
            <person name="Aranda M."/>
        </authorList>
    </citation>
    <scope>NUCLEOTIDE SEQUENCE [LARGE SCALE GENOMIC DNA]</scope>
</reference>
<keyword evidence="10" id="KW-1185">Reference proteome</keyword>
<dbReference type="OrthoDB" id="6514891at2759"/>
<evidence type="ECO:0000256" key="3">
    <source>
        <dbReference type="ARBA" id="ARBA00022722"/>
    </source>
</evidence>
<dbReference type="InterPro" id="IPR036397">
    <property type="entry name" value="RNaseH_sf"/>
</dbReference>
<dbReference type="GO" id="GO:0015074">
    <property type="term" value="P:DNA integration"/>
    <property type="evidence" value="ECO:0007669"/>
    <property type="project" value="InterPro"/>
</dbReference>
<evidence type="ECO:0000256" key="1">
    <source>
        <dbReference type="ARBA" id="ARBA00022679"/>
    </source>
</evidence>
<evidence type="ECO:0000256" key="2">
    <source>
        <dbReference type="ARBA" id="ARBA00022695"/>
    </source>
</evidence>
<dbReference type="PANTHER" id="PTHR37984">
    <property type="entry name" value="PROTEIN CBG26694"/>
    <property type="match status" value="1"/>
</dbReference>
<proteinExistence type="predicted"/>
<dbReference type="FunFam" id="3.30.420.10:FF:000063">
    <property type="entry name" value="Retrovirus-related Pol polyprotein from transposon 297-like Protein"/>
    <property type="match status" value="1"/>
</dbReference>
<protein>
    <submittedName>
        <fullName evidence="9">Uncharacterized protein K02A2.6</fullName>
    </submittedName>
</protein>
<dbReference type="GO" id="GO:0016787">
    <property type="term" value="F:hydrolase activity"/>
    <property type="evidence" value="ECO:0007669"/>
    <property type="project" value="UniProtKB-KW"/>
</dbReference>
<dbReference type="Pfam" id="PF00665">
    <property type="entry name" value="rve"/>
    <property type="match status" value="2"/>
</dbReference>
<dbReference type="InterPro" id="IPR041373">
    <property type="entry name" value="RT_RNaseH"/>
</dbReference>
<dbReference type="Proteomes" id="UP000225706">
    <property type="component" value="Unassembled WGS sequence"/>
</dbReference>
<evidence type="ECO:0000256" key="5">
    <source>
        <dbReference type="ARBA" id="ARBA00022801"/>
    </source>
</evidence>
<dbReference type="InterPro" id="IPR001584">
    <property type="entry name" value="Integrase_cat-core"/>
</dbReference>
<dbReference type="GO" id="GO:0004519">
    <property type="term" value="F:endonuclease activity"/>
    <property type="evidence" value="ECO:0007669"/>
    <property type="project" value="UniProtKB-KW"/>
</dbReference>
<sequence>MYIFGRPFTLYTDHQPLTSIFHPRKSIHVVTAPRLQRYALFLAGYAYFIQYKNTKFHSNADGLSRLPLVSEAKDEEVVDPVGVFNLMQFDPLPVTVDNVRRETQRDPVLAQMHEMTRKGWPHNHEPALNPYFVRKDEITLQSGCLMLGIRAIVPPKLRPQVLKELHQGHMRAVKMKALARSYTCVFLVVVDAYSRWLEIERMNTTTSAKTTETLQKLFARYGVPAQLVSDNGPQFASEEFQQFLKRNGIKHITSTPYHPATNGLAERAVQSFKNANAIKSETPVTSLNINVFLVVVDAYSRWLEIERMNTTTSAKTTETLQKLFARYGVPAQLVSDNGPQFASEEFQQFLKRNGIKHITSTPYHPATNGLAEGAVQSFKNANAIKSETPVTSLNIKLARFLLTYRNTPHSTTGEPPSQLFLGRTLCTRLDLLKPDLYIQVNNRQMEQSVAKSGSVARHFSIGQRVIARNYTGKSKGVPGIVRARLGPLSYKVEIGPILVWRRDKDELLDSNVPVADRHLPVSYALLFPLPATTTDHPVAEPPEQTKVVSMETDCQSPKCNPVTESSASSSPSQIEHVPVRRYPSRVWNPPVRMDL</sequence>
<dbReference type="PROSITE" id="PS50994">
    <property type="entry name" value="INTEGRASE"/>
    <property type="match status" value="2"/>
</dbReference>
<dbReference type="InterPro" id="IPR012337">
    <property type="entry name" value="RNaseH-like_sf"/>
</dbReference>
<dbReference type="Pfam" id="PF17917">
    <property type="entry name" value="RT_RNaseH"/>
    <property type="match status" value="1"/>
</dbReference>
<evidence type="ECO:0000256" key="7">
    <source>
        <dbReference type="SAM" id="MobiDB-lite"/>
    </source>
</evidence>
<feature type="compositionally biased region" description="Polar residues" evidence="7">
    <location>
        <begin position="553"/>
        <end position="564"/>
    </location>
</feature>
<evidence type="ECO:0000259" key="8">
    <source>
        <dbReference type="PROSITE" id="PS50994"/>
    </source>
</evidence>
<comment type="caution">
    <text evidence="9">The sequence shown here is derived from an EMBL/GenBank/DDBJ whole genome shotgun (WGS) entry which is preliminary data.</text>
</comment>